<feature type="non-terminal residue" evidence="1">
    <location>
        <position position="1"/>
    </location>
</feature>
<sequence length="59" mass="6714">DMLKQNGGEILGPLEIDVSEMATTTSAYGCDSKKLQRESPESLRHRCRPFYSYMEKISD</sequence>
<reference evidence="2" key="1">
    <citation type="submission" date="2012-08" db="EMBL/GenBank/DDBJ databases">
        <title>The Genome Sequence of Wuchereria bancrofti.</title>
        <authorList>
            <person name="Nutman T.B."/>
            <person name="Fink D.L."/>
            <person name="Russ C."/>
            <person name="Young S."/>
            <person name="Zeng Q."/>
            <person name="Koehrsen M."/>
            <person name="Alvarado L."/>
            <person name="Berlin A."/>
            <person name="Chapman S.B."/>
            <person name="Chen Z."/>
            <person name="Freedman E."/>
            <person name="Gellesch M."/>
            <person name="Goldberg J."/>
            <person name="Griggs A."/>
            <person name="Gujja S."/>
            <person name="Heilman E.R."/>
            <person name="Heiman D."/>
            <person name="Hepburn T."/>
            <person name="Howarth C."/>
            <person name="Jen D."/>
            <person name="Larson L."/>
            <person name="Lewis B."/>
            <person name="Mehta T."/>
            <person name="Park D."/>
            <person name="Pearson M."/>
            <person name="Roberts A."/>
            <person name="Saif S."/>
            <person name="Shea T."/>
            <person name="Shenoy N."/>
            <person name="Sisk P."/>
            <person name="Stolte C."/>
            <person name="Sykes S."/>
            <person name="Walk T."/>
            <person name="White J."/>
            <person name="Yandava C."/>
            <person name="Haas B."/>
            <person name="Henn M.R."/>
            <person name="Nusbaum C."/>
            <person name="Birren B."/>
        </authorList>
    </citation>
    <scope>NUCLEOTIDE SEQUENCE [LARGE SCALE GENOMIC DNA]</scope>
    <source>
        <strain evidence="2">NA</strain>
    </source>
</reference>
<dbReference type="Proteomes" id="UP000004810">
    <property type="component" value="Unassembled WGS sequence"/>
</dbReference>
<dbReference type="EMBL" id="ADBV01006398">
    <property type="protein sequence ID" value="EJW78579.1"/>
    <property type="molecule type" value="Genomic_DNA"/>
</dbReference>
<organism evidence="1 2">
    <name type="scientific">Wuchereria bancrofti</name>
    <dbReference type="NCBI Taxonomy" id="6293"/>
    <lineage>
        <taxon>Eukaryota</taxon>
        <taxon>Metazoa</taxon>
        <taxon>Ecdysozoa</taxon>
        <taxon>Nematoda</taxon>
        <taxon>Chromadorea</taxon>
        <taxon>Rhabditida</taxon>
        <taxon>Spirurina</taxon>
        <taxon>Spiruromorpha</taxon>
        <taxon>Filarioidea</taxon>
        <taxon>Onchocercidae</taxon>
        <taxon>Wuchereria</taxon>
    </lineage>
</organism>
<dbReference type="AlphaFoldDB" id="J9ETN1"/>
<gene>
    <name evidence="1" type="ORF">WUBG_10513</name>
</gene>
<evidence type="ECO:0000313" key="1">
    <source>
        <dbReference type="EMBL" id="EJW78579.1"/>
    </source>
</evidence>
<comment type="caution">
    <text evidence="1">The sequence shown here is derived from an EMBL/GenBank/DDBJ whole genome shotgun (WGS) entry which is preliminary data.</text>
</comment>
<accession>J9ETN1</accession>
<name>J9ETN1_WUCBA</name>
<evidence type="ECO:0000313" key="2">
    <source>
        <dbReference type="Proteomes" id="UP000004810"/>
    </source>
</evidence>
<protein>
    <submittedName>
        <fullName evidence="1">Uncharacterized protein</fullName>
    </submittedName>
</protein>
<proteinExistence type="predicted"/>